<dbReference type="Gene3D" id="1.10.3720.10">
    <property type="entry name" value="MetI-like"/>
    <property type="match status" value="1"/>
</dbReference>
<keyword evidence="5 8" id="KW-0812">Transmembrane</keyword>
<dbReference type="OrthoDB" id="9156191at2"/>
<evidence type="ECO:0000313" key="10">
    <source>
        <dbReference type="EMBL" id="OZI37413.1"/>
    </source>
</evidence>
<feature type="transmembrane region" description="Helical" evidence="8">
    <location>
        <begin position="20"/>
        <end position="44"/>
    </location>
</feature>
<evidence type="ECO:0000259" key="9">
    <source>
        <dbReference type="PROSITE" id="PS50928"/>
    </source>
</evidence>
<gene>
    <name evidence="10" type="ORF">CAL29_03100</name>
</gene>
<dbReference type="AlphaFoldDB" id="A0A261SM91"/>
<dbReference type="SUPFAM" id="SSF161098">
    <property type="entry name" value="MetI-like"/>
    <property type="match status" value="1"/>
</dbReference>
<dbReference type="PANTHER" id="PTHR42929">
    <property type="entry name" value="INNER MEMBRANE ABC TRANSPORTER PERMEASE PROTEIN YDCU-RELATED-RELATED"/>
    <property type="match status" value="1"/>
</dbReference>
<feature type="transmembrane region" description="Helical" evidence="8">
    <location>
        <begin position="111"/>
        <end position="134"/>
    </location>
</feature>
<comment type="similarity">
    <text evidence="2">Belongs to the binding-protein-dependent transport system permease family. CysTW subfamily.</text>
</comment>
<accession>A0A261SM91</accession>
<evidence type="ECO:0000256" key="2">
    <source>
        <dbReference type="ARBA" id="ARBA00007069"/>
    </source>
</evidence>
<dbReference type="EMBL" id="NEVM01000001">
    <property type="protein sequence ID" value="OZI37413.1"/>
    <property type="molecule type" value="Genomic_DNA"/>
</dbReference>
<evidence type="ECO:0000256" key="4">
    <source>
        <dbReference type="ARBA" id="ARBA00022475"/>
    </source>
</evidence>
<dbReference type="InterPro" id="IPR000515">
    <property type="entry name" value="MetI-like"/>
</dbReference>
<evidence type="ECO:0000256" key="1">
    <source>
        <dbReference type="ARBA" id="ARBA00004651"/>
    </source>
</evidence>
<comment type="subcellular location">
    <subcellularLocation>
        <location evidence="1 8">Cell membrane</location>
        <topology evidence="1 8">Multi-pass membrane protein</topology>
    </subcellularLocation>
</comment>
<feature type="domain" description="ABC transmembrane type-1" evidence="9">
    <location>
        <begin position="75"/>
        <end position="282"/>
    </location>
</feature>
<keyword evidence="6 8" id="KW-1133">Transmembrane helix</keyword>
<feature type="transmembrane region" description="Helical" evidence="8">
    <location>
        <begin position="163"/>
        <end position="184"/>
    </location>
</feature>
<comment type="caution">
    <text evidence="10">The sequence shown here is derived from an EMBL/GenBank/DDBJ whole genome shotgun (WGS) entry which is preliminary data.</text>
</comment>
<dbReference type="Pfam" id="PF00528">
    <property type="entry name" value="BPD_transp_1"/>
    <property type="match status" value="1"/>
</dbReference>
<keyword evidence="7 8" id="KW-0472">Membrane</keyword>
<proteinExistence type="inferred from homology"/>
<evidence type="ECO:0000256" key="3">
    <source>
        <dbReference type="ARBA" id="ARBA00022448"/>
    </source>
</evidence>
<organism evidence="10 11">
    <name type="scientific">Bordetella genomosp. 10</name>
    <dbReference type="NCBI Taxonomy" id="1416804"/>
    <lineage>
        <taxon>Bacteria</taxon>
        <taxon>Pseudomonadati</taxon>
        <taxon>Pseudomonadota</taxon>
        <taxon>Betaproteobacteria</taxon>
        <taxon>Burkholderiales</taxon>
        <taxon>Alcaligenaceae</taxon>
        <taxon>Bordetella</taxon>
    </lineage>
</organism>
<sequence>MSRSLDLGPLRPRGAAAPLLLSPSIVLVVILLAFPLVLLGRYSLNRFVPGKFMVDGLTIENFLRFFSDPFYLDILWRTIGISLFSTALCLVLGVAPAYYIARVTSTRLKSFLLICVILPLLMGNAVRVAGWLVLLGDRGVVNAFLTAIGLTHDPVQLLYTGKAVLIGIISVNLPFMIITLQSVIESIPRPLEEAGLGLGAAPARMFLEVLLPMMMPGVIAGTVLCFILSMNAYATPLLIGGPKFQMMAPAVYEQITRANNWPFGAALAFVLMATTLVLTVLSSWLLGRHDPQRKESAS</sequence>
<keyword evidence="11" id="KW-1185">Reference proteome</keyword>
<evidence type="ECO:0000256" key="8">
    <source>
        <dbReference type="RuleBase" id="RU363032"/>
    </source>
</evidence>
<keyword evidence="4" id="KW-1003">Cell membrane</keyword>
<dbReference type="GO" id="GO:0005886">
    <property type="term" value="C:plasma membrane"/>
    <property type="evidence" value="ECO:0007669"/>
    <property type="project" value="UniProtKB-SubCell"/>
</dbReference>
<evidence type="ECO:0000256" key="6">
    <source>
        <dbReference type="ARBA" id="ARBA00022989"/>
    </source>
</evidence>
<evidence type="ECO:0000313" key="11">
    <source>
        <dbReference type="Proteomes" id="UP000216020"/>
    </source>
</evidence>
<evidence type="ECO:0000256" key="7">
    <source>
        <dbReference type="ARBA" id="ARBA00023136"/>
    </source>
</evidence>
<reference evidence="11" key="1">
    <citation type="submission" date="2017-05" db="EMBL/GenBank/DDBJ databases">
        <title>Complete and WGS of Bordetella genogroups.</title>
        <authorList>
            <person name="Spilker T."/>
            <person name="Lipuma J."/>
        </authorList>
    </citation>
    <scope>NUCLEOTIDE SEQUENCE [LARGE SCALE GENOMIC DNA]</scope>
    <source>
        <strain evidence="11">AU16122</strain>
    </source>
</reference>
<dbReference type="Proteomes" id="UP000216020">
    <property type="component" value="Unassembled WGS sequence"/>
</dbReference>
<dbReference type="InterPro" id="IPR035906">
    <property type="entry name" value="MetI-like_sf"/>
</dbReference>
<dbReference type="PROSITE" id="PS50928">
    <property type="entry name" value="ABC_TM1"/>
    <property type="match status" value="1"/>
</dbReference>
<feature type="transmembrane region" description="Helical" evidence="8">
    <location>
        <begin position="74"/>
        <end position="99"/>
    </location>
</feature>
<dbReference type="RefSeq" id="WP_094851519.1">
    <property type="nucleotide sequence ID" value="NZ_NEVM01000001.1"/>
</dbReference>
<dbReference type="PANTHER" id="PTHR42929:SF1">
    <property type="entry name" value="INNER MEMBRANE ABC TRANSPORTER PERMEASE PROTEIN YDCU-RELATED"/>
    <property type="match status" value="1"/>
</dbReference>
<dbReference type="CDD" id="cd06261">
    <property type="entry name" value="TM_PBP2"/>
    <property type="match status" value="1"/>
</dbReference>
<evidence type="ECO:0000256" key="5">
    <source>
        <dbReference type="ARBA" id="ARBA00022692"/>
    </source>
</evidence>
<feature type="transmembrane region" description="Helical" evidence="8">
    <location>
        <begin position="263"/>
        <end position="286"/>
    </location>
</feature>
<feature type="transmembrane region" description="Helical" evidence="8">
    <location>
        <begin position="205"/>
        <end position="229"/>
    </location>
</feature>
<name>A0A261SM91_9BORD</name>
<protein>
    <submittedName>
        <fullName evidence="10">ABC transporter permease</fullName>
    </submittedName>
</protein>
<keyword evidence="3 8" id="KW-0813">Transport</keyword>
<dbReference type="GO" id="GO:0055085">
    <property type="term" value="P:transmembrane transport"/>
    <property type="evidence" value="ECO:0007669"/>
    <property type="project" value="InterPro"/>
</dbReference>